<evidence type="ECO:0000313" key="3">
    <source>
        <dbReference type="RefSeq" id="XP_006822647.1"/>
    </source>
</evidence>
<reference evidence="2 3" key="1">
    <citation type="submission" date="2025-05" db="UniProtKB">
        <authorList>
            <consortium name="RefSeq"/>
        </authorList>
    </citation>
    <scope>IDENTIFICATION</scope>
    <source>
        <tissue evidence="2 3">Testes</tissue>
    </source>
</reference>
<keyword evidence="1" id="KW-1185">Reference proteome</keyword>
<protein>
    <submittedName>
        <fullName evidence="2 3">Fatty acid-binding protein 10-A, liver basic-like</fullName>
    </submittedName>
</protein>
<gene>
    <name evidence="3" type="primary">LOC102803585</name>
    <name evidence="2" type="synonym">LOC102800506</name>
</gene>
<dbReference type="RefSeq" id="XP_006814455.1">
    <property type="nucleotide sequence ID" value="XM_006814392.1"/>
</dbReference>
<dbReference type="CDD" id="cd00742">
    <property type="entry name" value="FABP"/>
    <property type="match status" value="1"/>
</dbReference>
<dbReference type="Proteomes" id="UP000694865">
    <property type="component" value="Unplaced"/>
</dbReference>
<dbReference type="InterPro" id="IPR012674">
    <property type="entry name" value="Calycin"/>
</dbReference>
<sequence>MAFLGKWAFVKNEKMREFVIAAGAPEENVNKMIDVDITVECTRDGDYYQMSFIGPKKTVVQKFKPGEQFKEEIGPFGKHRQAIATFEGGNKLIIKGVNEGEAVETREINGDEMTFTFTKPGIAFVAKRFFKRA</sequence>
<name>A0ABM0MRK6_SACKO</name>
<organism evidence="1 3">
    <name type="scientific">Saccoglossus kowalevskii</name>
    <name type="common">Acorn worm</name>
    <dbReference type="NCBI Taxonomy" id="10224"/>
    <lineage>
        <taxon>Eukaryota</taxon>
        <taxon>Metazoa</taxon>
        <taxon>Hemichordata</taxon>
        <taxon>Enteropneusta</taxon>
        <taxon>Harrimaniidae</taxon>
        <taxon>Saccoglossus</taxon>
    </lineage>
</organism>
<evidence type="ECO:0000313" key="1">
    <source>
        <dbReference type="Proteomes" id="UP000694865"/>
    </source>
</evidence>
<dbReference type="Gene3D" id="2.40.128.20">
    <property type="match status" value="1"/>
</dbReference>
<dbReference type="SUPFAM" id="SSF50814">
    <property type="entry name" value="Lipocalins"/>
    <property type="match status" value="1"/>
</dbReference>
<evidence type="ECO:0000313" key="2">
    <source>
        <dbReference type="RefSeq" id="XP_006814455.1"/>
    </source>
</evidence>
<accession>A0ABM0MRK6</accession>
<proteinExistence type="predicted"/>
<dbReference type="GeneID" id="102803585"/>
<dbReference type="GeneID" id="102800506"/>
<dbReference type="RefSeq" id="XP_006822647.1">
    <property type="nucleotide sequence ID" value="XM_006822584.1"/>
</dbReference>